<gene>
    <name evidence="3" type="ORF">SEMRO_58_G033940.1</name>
</gene>
<evidence type="ECO:0000256" key="1">
    <source>
        <dbReference type="SAM" id="MobiDB-lite"/>
    </source>
</evidence>
<dbReference type="EMBL" id="CAICTM010000057">
    <property type="protein sequence ID" value="CAB9499341.1"/>
    <property type="molecule type" value="Genomic_DNA"/>
</dbReference>
<protein>
    <submittedName>
        <fullName evidence="3">Uncharacterized protein</fullName>
    </submittedName>
</protein>
<sequence length="149" mass="17107">MGRSSRRQRREKEEHDDSDDNEDEQAYTYTLMPDTKSPFSCCCICYRYLLDICMVLALAPFVVNCILEAIIHLITFDWKNITWGKSILAILAVSIWFGLAAFGVLCCIAVMRKGVFTRRLRQKRKDEDEAERLAKSQSEIAETPDDAMA</sequence>
<reference evidence="3" key="1">
    <citation type="submission" date="2020-06" db="EMBL/GenBank/DDBJ databases">
        <authorList>
            <consortium name="Plant Systems Biology data submission"/>
        </authorList>
    </citation>
    <scope>NUCLEOTIDE SEQUENCE</scope>
    <source>
        <strain evidence="3">D6</strain>
    </source>
</reference>
<proteinExistence type="predicted"/>
<feature type="compositionally biased region" description="Basic and acidic residues" evidence="1">
    <location>
        <begin position="124"/>
        <end position="134"/>
    </location>
</feature>
<keyword evidence="2" id="KW-0472">Membrane</keyword>
<evidence type="ECO:0000256" key="2">
    <source>
        <dbReference type="SAM" id="Phobius"/>
    </source>
</evidence>
<feature type="region of interest" description="Disordered" evidence="1">
    <location>
        <begin position="1"/>
        <end position="23"/>
    </location>
</feature>
<comment type="caution">
    <text evidence="3">The sequence shown here is derived from an EMBL/GenBank/DDBJ whole genome shotgun (WGS) entry which is preliminary data.</text>
</comment>
<dbReference type="Proteomes" id="UP001153069">
    <property type="component" value="Unassembled WGS sequence"/>
</dbReference>
<name>A0A9N8DCE4_9STRA</name>
<evidence type="ECO:0000313" key="3">
    <source>
        <dbReference type="EMBL" id="CAB9499341.1"/>
    </source>
</evidence>
<feature type="transmembrane region" description="Helical" evidence="2">
    <location>
        <begin position="48"/>
        <end position="74"/>
    </location>
</feature>
<evidence type="ECO:0000313" key="4">
    <source>
        <dbReference type="Proteomes" id="UP001153069"/>
    </source>
</evidence>
<keyword evidence="2" id="KW-1133">Transmembrane helix</keyword>
<keyword evidence="4" id="KW-1185">Reference proteome</keyword>
<dbReference type="AlphaFoldDB" id="A0A9N8DCE4"/>
<organism evidence="3 4">
    <name type="scientific">Seminavis robusta</name>
    <dbReference type="NCBI Taxonomy" id="568900"/>
    <lineage>
        <taxon>Eukaryota</taxon>
        <taxon>Sar</taxon>
        <taxon>Stramenopiles</taxon>
        <taxon>Ochrophyta</taxon>
        <taxon>Bacillariophyta</taxon>
        <taxon>Bacillariophyceae</taxon>
        <taxon>Bacillariophycidae</taxon>
        <taxon>Naviculales</taxon>
        <taxon>Naviculaceae</taxon>
        <taxon>Seminavis</taxon>
    </lineage>
</organism>
<feature type="region of interest" description="Disordered" evidence="1">
    <location>
        <begin position="124"/>
        <end position="149"/>
    </location>
</feature>
<feature type="transmembrane region" description="Helical" evidence="2">
    <location>
        <begin position="86"/>
        <end position="111"/>
    </location>
</feature>
<keyword evidence="2" id="KW-0812">Transmembrane</keyword>
<accession>A0A9N8DCE4</accession>